<gene>
    <name evidence="1" type="ORF">OG222_33225</name>
</gene>
<dbReference type="SUPFAM" id="SSF51445">
    <property type="entry name" value="(Trans)glycosidases"/>
    <property type="match status" value="1"/>
</dbReference>
<organism evidence="1">
    <name type="scientific">Streptomyces sp. NBC_00148</name>
    <dbReference type="NCBI Taxonomy" id="2903626"/>
    <lineage>
        <taxon>Bacteria</taxon>
        <taxon>Bacillati</taxon>
        <taxon>Actinomycetota</taxon>
        <taxon>Actinomycetes</taxon>
        <taxon>Kitasatosporales</taxon>
        <taxon>Streptomycetaceae</taxon>
        <taxon>Streptomyces</taxon>
    </lineage>
</organism>
<accession>A0AAU1M234</accession>
<dbReference type="Gene3D" id="3.20.20.80">
    <property type="entry name" value="Glycosidases"/>
    <property type="match status" value="1"/>
</dbReference>
<dbReference type="InterPro" id="IPR017853">
    <property type="entry name" value="GH"/>
</dbReference>
<name>A0AAU1M234_9ACTN</name>
<dbReference type="EMBL" id="CP108169">
    <property type="protein sequence ID" value="WTQ77705.1"/>
    <property type="molecule type" value="Genomic_DNA"/>
</dbReference>
<proteinExistence type="predicted"/>
<reference evidence="1" key="1">
    <citation type="submission" date="2022-10" db="EMBL/GenBank/DDBJ databases">
        <title>The complete genomes of actinobacterial strains from the NBC collection.</title>
        <authorList>
            <person name="Joergensen T.S."/>
            <person name="Alvarez Arevalo M."/>
            <person name="Sterndorff E.B."/>
            <person name="Faurdal D."/>
            <person name="Vuksanovic O."/>
            <person name="Mourched A.-S."/>
            <person name="Charusanti P."/>
            <person name="Shaw S."/>
            <person name="Blin K."/>
            <person name="Weber T."/>
        </authorList>
    </citation>
    <scope>NUCLEOTIDE SEQUENCE</scope>
    <source>
        <strain evidence="1">NBC_00148</strain>
    </source>
</reference>
<dbReference type="AlphaFoldDB" id="A0AAU1M234"/>
<sequence length="381" mass="40511">MRTFGITYDTGFTAPGTAGGTGTAGAAGSAGITTREVFDPAVVRREMQIIRDELGCDAVRVTGGDRDRLETAARHAADAGLEVWYSPFTNGLTTGELLDFLTDSAERAERLRREGAEVVFLTGSEISLFTVGMLPGDTFEERAAVLTDPQRLRAALPGLPAQVNAFLGTAVAAVRARFGGRVGYASLPFEGVDWAPFDLVATDAGYRDAQTADRLADGLRALTAHGKPAAVTEFGCTTYRGAADAGGRGDAVIAWDERARPVRFTTPVARDEQEQADYLRELIDTFDGSAVDAAFVNTFARYDLPHAPADDDRDFDKASFGVVKVLDDGRTGTAYPGLPWEPKAAFHALAAYGRSRQSQELFGGRRFGAGGLRKGPEGGEG</sequence>
<evidence type="ECO:0000313" key="1">
    <source>
        <dbReference type="EMBL" id="WTQ77705.1"/>
    </source>
</evidence>
<protein>
    <submittedName>
        <fullName evidence="1">Uncharacterized protein</fullName>
    </submittedName>
</protein>